<dbReference type="Gene3D" id="1.10.3470.10">
    <property type="entry name" value="ABC transporter involved in vitamin B12 uptake, BtuC"/>
    <property type="match status" value="1"/>
</dbReference>
<keyword evidence="6" id="KW-1133">Transmembrane helix</keyword>
<evidence type="ECO:0000313" key="9">
    <source>
        <dbReference type="Proteomes" id="UP000285875"/>
    </source>
</evidence>
<dbReference type="PANTHER" id="PTHR30472">
    <property type="entry name" value="FERRIC ENTEROBACTIN TRANSPORT SYSTEM PERMEASE PROTEIN"/>
    <property type="match status" value="1"/>
</dbReference>
<dbReference type="InterPro" id="IPR000522">
    <property type="entry name" value="ABC_transptr_permease_BtuC"/>
</dbReference>
<dbReference type="AlphaFoldDB" id="A0A3Q9UMT3"/>
<protein>
    <submittedName>
        <fullName evidence="8">ABC transporter permease</fullName>
    </submittedName>
</protein>
<dbReference type="Proteomes" id="UP000285875">
    <property type="component" value="Chromosome"/>
</dbReference>
<evidence type="ECO:0000256" key="2">
    <source>
        <dbReference type="ARBA" id="ARBA00007935"/>
    </source>
</evidence>
<evidence type="ECO:0000313" key="8">
    <source>
        <dbReference type="EMBL" id="AZZ40647.1"/>
    </source>
</evidence>
<evidence type="ECO:0000256" key="6">
    <source>
        <dbReference type="ARBA" id="ARBA00022989"/>
    </source>
</evidence>
<dbReference type="KEGG" id="aji:C0Z10_02235"/>
<organism evidence="8 9">
    <name type="scientific">Acidipropionibacterium jensenii</name>
    <dbReference type="NCBI Taxonomy" id="1749"/>
    <lineage>
        <taxon>Bacteria</taxon>
        <taxon>Bacillati</taxon>
        <taxon>Actinomycetota</taxon>
        <taxon>Actinomycetes</taxon>
        <taxon>Propionibacteriales</taxon>
        <taxon>Propionibacteriaceae</taxon>
        <taxon>Acidipropionibacterium</taxon>
    </lineage>
</organism>
<comment type="subcellular location">
    <subcellularLocation>
        <location evidence="1">Cell membrane</location>
        <topology evidence="1">Multi-pass membrane protein</topology>
    </subcellularLocation>
</comment>
<dbReference type="GO" id="GO:0033214">
    <property type="term" value="P:siderophore-iron import into cell"/>
    <property type="evidence" value="ECO:0007669"/>
    <property type="project" value="TreeGrafter"/>
</dbReference>
<keyword evidence="4" id="KW-1003">Cell membrane</keyword>
<dbReference type="PANTHER" id="PTHR30472:SF24">
    <property type="entry name" value="FERRIC ENTEROBACTIN TRANSPORT SYSTEM PERMEASE PROTEIN FEPG"/>
    <property type="match status" value="1"/>
</dbReference>
<gene>
    <name evidence="8" type="ORF">C0Z10_02235</name>
</gene>
<evidence type="ECO:0000256" key="7">
    <source>
        <dbReference type="ARBA" id="ARBA00023136"/>
    </source>
</evidence>
<dbReference type="SUPFAM" id="SSF81345">
    <property type="entry name" value="ABC transporter involved in vitamin B12 uptake, BtuC"/>
    <property type="match status" value="1"/>
</dbReference>
<sequence length="314" mass="31567">MVAALFLTCLCVGERIYSPSEAIRVVLGQKVPGASFTVGRLRLPRALAGLLAGAAFGVVGACFQVLLRNTLASPDIIGITAGANTAAVAGIILVGASGLALTGMAVAGGLLTALAIAALAWQGRGATSRLILIGIAAGAMFDAATMWVMIGGNQYDIQAASRWLTGSLNGIRLSDLTPLAAVLLSGLPGIAALARPLDTMRLGEDAAAGLGVRVRATRQAIMLVGVVILATATATTGPIAFVSLLCGPIAAHLVGHGRSCLLPAALVGSAMVLGSDLIAAHLLVHSYPVGVVTGIVGGSYLIVLIIRLTRRETA</sequence>
<dbReference type="InterPro" id="IPR037294">
    <property type="entry name" value="ABC_BtuC-like"/>
</dbReference>
<evidence type="ECO:0000256" key="4">
    <source>
        <dbReference type="ARBA" id="ARBA00022475"/>
    </source>
</evidence>
<dbReference type="CDD" id="cd06550">
    <property type="entry name" value="TM_ABC_iron-siderophores_like"/>
    <property type="match status" value="1"/>
</dbReference>
<reference evidence="9" key="1">
    <citation type="submission" date="2017-12" db="EMBL/GenBank/DDBJ databases">
        <title>Whole genome sequencing of Acidipropionibacterium jensenii strains JS279 and JS280.</title>
        <authorList>
            <person name="Deptula P."/>
            <person name="Laine P."/>
            <person name="Smolander O.-P."/>
            <person name="Paulin L."/>
            <person name="Auvinen P."/>
            <person name="Varmanen P."/>
        </authorList>
    </citation>
    <scope>NUCLEOTIDE SEQUENCE [LARGE SCALE GENOMIC DNA]</scope>
    <source>
        <strain evidence="9">JS280</strain>
    </source>
</reference>
<comment type="similarity">
    <text evidence="2">Belongs to the binding-protein-dependent transport system permease family. FecCD subfamily.</text>
</comment>
<keyword evidence="5" id="KW-0812">Transmembrane</keyword>
<evidence type="ECO:0000256" key="1">
    <source>
        <dbReference type="ARBA" id="ARBA00004651"/>
    </source>
</evidence>
<keyword evidence="7" id="KW-0472">Membrane</keyword>
<name>A0A3Q9UMT3_9ACTN</name>
<proteinExistence type="inferred from homology"/>
<keyword evidence="3" id="KW-0813">Transport</keyword>
<dbReference type="Pfam" id="PF01032">
    <property type="entry name" value="FecCD"/>
    <property type="match status" value="1"/>
</dbReference>
<dbReference type="EMBL" id="CP025570">
    <property type="protein sequence ID" value="AZZ40647.1"/>
    <property type="molecule type" value="Genomic_DNA"/>
</dbReference>
<accession>A0A3Q9UMT3</accession>
<evidence type="ECO:0000256" key="5">
    <source>
        <dbReference type="ARBA" id="ARBA00022692"/>
    </source>
</evidence>
<dbReference type="GO" id="GO:0005886">
    <property type="term" value="C:plasma membrane"/>
    <property type="evidence" value="ECO:0007669"/>
    <property type="project" value="UniProtKB-SubCell"/>
</dbReference>
<evidence type="ECO:0000256" key="3">
    <source>
        <dbReference type="ARBA" id="ARBA00022448"/>
    </source>
</evidence>
<dbReference type="GO" id="GO:0022857">
    <property type="term" value="F:transmembrane transporter activity"/>
    <property type="evidence" value="ECO:0007669"/>
    <property type="project" value="InterPro"/>
</dbReference>